<dbReference type="SMART" id="SM00448">
    <property type="entry name" value="REC"/>
    <property type="match status" value="1"/>
</dbReference>
<feature type="domain" description="PAS" evidence="21">
    <location>
        <begin position="728"/>
        <end position="800"/>
    </location>
</feature>
<reference evidence="23 24" key="1">
    <citation type="submission" date="2016-12" db="EMBL/GenBank/DDBJ databases">
        <authorList>
            <person name="Song W.-J."/>
            <person name="Kurnit D.M."/>
        </authorList>
    </citation>
    <scope>NUCLEOTIDE SEQUENCE [LARGE SCALE GENOMIC DNA]</scope>
    <source>
        <strain evidence="23 24">DSM 18488</strain>
    </source>
</reference>
<feature type="domain" description="Response regulatory" evidence="20">
    <location>
        <begin position="1535"/>
        <end position="1651"/>
    </location>
</feature>
<dbReference type="InterPro" id="IPR000014">
    <property type="entry name" value="PAS"/>
</dbReference>
<comment type="catalytic activity">
    <reaction evidence="1">
        <text>ATP + protein L-histidine = ADP + protein N-phospho-L-histidine.</text>
        <dbReference type="EC" id="2.7.13.3"/>
    </reaction>
</comment>
<dbReference type="InterPro" id="IPR052162">
    <property type="entry name" value="Sensor_kinase/Photoreceptor"/>
</dbReference>
<dbReference type="EC" id="2.7.13.3" evidence="3"/>
<dbReference type="PANTHER" id="PTHR43304">
    <property type="entry name" value="PHYTOCHROME-LIKE PROTEIN CPH1"/>
    <property type="match status" value="1"/>
</dbReference>
<dbReference type="GO" id="GO:0005524">
    <property type="term" value="F:ATP binding"/>
    <property type="evidence" value="ECO:0007669"/>
    <property type="project" value="UniProtKB-KW"/>
</dbReference>
<feature type="domain" description="PAS" evidence="21">
    <location>
        <begin position="346"/>
        <end position="390"/>
    </location>
</feature>
<dbReference type="Pfam" id="PF13426">
    <property type="entry name" value="PAS_9"/>
    <property type="match status" value="2"/>
</dbReference>
<evidence type="ECO:0000256" key="16">
    <source>
        <dbReference type="ARBA" id="ARBA00023306"/>
    </source>
</evidence>
<dbReference type="Gene3D" id="3.40.50.2300">
    <property type="match status" value="1"/>
</dbReference>
<dbReference type="SUPFAM" id="SSF52172">
    <property type="entry name" value="CheY-like"/>
    <property type="match status" value="1"/>
</dbReference>
<keyword evidence="18" id="KW-0175">Coiled coil</keyword>
<keyword evidence="7" id="KW-0808">Transferase</keyword>
<dbReference type="Proteomes" id="UP000184603">
    <property type="component" value="Unassembled WGS sequence"/>
</dbReference>
<dbReference type="InterPro" id="IPR004358">
    <property type="entry name" value="Sig_transdc_His_kin-like_C"/>
</dbReference>
<keyword evidence="12" id="KW-0067">ATP-binding</keyword>
<dbReference type="RefSeq" id="WP_073612924.1">
    <property type="nucleotide sequence ID" value="NZ_FRFE01000006.1"/>
</dbReference>
<dbReference type="FunFam" id="1.10.287.130:FF:000038">
    <property type="entry name" value="Sensory transduction histidine kinase"/>
    <property type="match status" value="1"/>
</dbReference>
<evidence type="ECO:0000256" key="12">
    <source>
        <dbReference type="ARBA" id="ARBA00022840"/>
    </source>
</evidence>
<dbReference type="FunFam" id="3.30.565.10:FF:000010">
    <property type="entry name" value="Sensor histidine kinase RcsC"/>
    <property type="match status" value="1"/>
</dbReference>
<dbReference type="Pfam" id="PF13185">
    <property type="entry name" value="GAF_2"/>
    <property type="match status" value="1"/>
</dbReference>
<evidence type="ECO:0000256" key="1">
    <source>
        <dbReference type="ARBA" id="ARBA00000085"/>
    </source>
</evidence>
<keyword evidence="14" id="KW-0902">Two-component regulatory system</keyword>
<evidence type="ECO:0000256" key="14">
    <source>
        <dbReference type="ARBA" id="ARBA00023012"/>
    </source>
</evidence>
<evidence type="ECO:0000256" key="15">
    <source>
        <dbReference type="ARBA" id="ARBA00023136"/>
    </source>
</evidence>
<dbReference type="EMBL" id="FRFE01000006">
    <property type="protein sequence ID" value="SHO46692.1"/>
    <property type="molecule type" value="Genomic_DNA"/>
</dbReference>
<keyword evidence="11" id="KW-0418">Kinase</keyword>
<feature type="domain" description="PAS" evidence="21">
    <location>
        <begin position="188"/>
        <end position="230"/>
    </location>
</feature>
<feature type="domain" description="PAC" evidence="22">
    <location>
        <begin position="802"/>
        <end position="854"/>
    </location>
</feature>
<dbReference type="InterPro" id="IPR000700">
    <property type="entry name" value="PAS-assoc_C"/>
</dbReference>
<feature type="domain" description="PAS" evidence="21">
    <location>
        <begin position="66"/>
        <end position="111"/>
    </location>
</feature>
<dbReference type="InterPro" id="IPR005467">
    <property type="entry name" value="His_kinase_dom"/>
</dbReference>
<dbReference type="SUPFAM" id="SSF55785">
    <property type="entry name" value="PYP-like sensor domain (PAS domain)"/>
    <property type="match status" value="8"/>
</dbReference>
<dbReference type="SUPFAM" id="SSF55874">
    <property type="entry name" value="ATPase domain of HSP90 chaperone/DNA topoisomerase II/histidine kinase"/>
    <property type="match status" value="1"/>
</dbReference>
<dbReference type="SMART" id="SM00065">
    <property type="entry name" value="GAF"/>
    <property type="match status" value="1"/>
</dbReference>
<feature type="coiled-coil region" evidence="18">
    <location>
        <begin position="311"/>
        <end position="342"/>
    </location>
</feature>
<dbReference type="Pfam" id="PF00072">
    <property type="entry name" value="Response_reg"/>
    <property type="match status" value="1"/>
</dbReference>
<dbReference type="SMART" id="SM00387">
    <property type="entry name" value="HATPase_c"/>
    <property type="match status" value="1"/>
</dbReference>
<dbReference type="STRING" id="1121416.SAMN02745220_01596"/>
<dbReference type="SUPFAM" id="SSF55781">
    <property type="entry name" value="GAF domain-like"/>
    <property type="match status" value="1"/>
</dbReference>
<dbReference type="Pfam" id="PF08447">
    <property type="entry name" value="PAS_3"/>
    <property type="match status" value="3"/>
</dbReference>
<dbReference type="Pfam" id="PF13188">
    <property type="entry name" value="PAS_8"/>
    <property type="match status" value="1"/>
</dbReference>
<name>A0A1M7Y3D5_9BACT</name>
<evidence type="ECO:0000256" key="7">
    <source>
        <dbReference type="ARBA" id="ARBA00022679"/>
    </source>
</evidence>
<dbReference type="InterPro" id="IPR001610">
    <property type="entry name" value="PAC"/>
</dbReference>
<feature type="domain" description="Histidine kinase" evidence="19">
    <location>
        <begin position="1287"/>
        <end position="1510"/>
    </location>
</feature>
<dbReference type="InterPro" id="IPR035965">
    <property type="entry name" value="PAS-like_dom_sf"/>
</dbReference>
<dbReference type="GO" id="GO:0000155">
    <property type="term" value="F:phosphorelay sensor kinase activity"/>
    <property type="evidence" value="ECO:0007669"/>
    <property type="project" value="InterPro"/>
</dbReference>
<feature type="domain" description="PAS" evidence="21">
    <location>
        <begin position="1142"/>
        <end position="1214"/>
    </location>
</feature>
<dbReference type="Gene3D" id="1.10.287.130">
    <property type="match status" value="1"/>
</dbReference>
<dbReference type="PANTHER" id="PTHR43304:SF1">
    <property type="entry name" value="PAC DOMAIN-CONTAINING PROTEIN"/>
    <property type="match status" value="1"/>
</dbReference>
<feature type="domain" description="PAC" evidence="22">
    <location>
        <begin position="1217"/>
        <end position="1269"/>
    </location>
</feature>
<feature type="domain" description="PAS" evidence="21">
    <location>
        <begin position="848"/>
        <end position="901"/>
    </location>
</feature>
<keyword evidence="10" id="KW-0547">Nucleotide-binding</keyword>
<keyword evidence="9" id="KW-0677">Repeat</keyword>
<keyword evidence="16" id="KW-0131">Cell cycle</keyword>
<evidence type="ECO:0000259" key="21">
    <source>
        <dbReference type="PROSITE" id="PS50112"/>
    </source>
</evidence>
<dbReference type="Gene3D" id="3.30.450.40">
    <property type="match status" value="1"/>
</dbReference>
<dbReference type="PROSITE" id="PS50112">
    <property type="entry name" value="PAS"/>
    <property type="match status" value="8"/>
</dbReference>
<feature type="domain" description="PAS" evidence="21">
    <location>
        <begin position="480"/>
        <end position="552"/>
    </location>
</feature>
<dbReference type="InterPro" id="IPR011006">
    <property type="entry name" value="CheY-like_superfamily"/>
</dbReference>
<dbReference type="PROSITE" id="PS50109">
    <property type="entry name" value="HIS_KIN"/>
    <property type="match status" value="1"/>
</dbReference>
<evidence type="ECO:0000313" key="23">
    <source>
        <dbReference type="EMBL" id="SHO46692.1"/>
    </source>
</evidence>
<dbReference type="SMART" id="SM00086">
    <property type="entry name" value="PAC"/>
    <property type="match status" value="6"/>
</dbReference>
<keyword evidence="5" id="KW-0997">Cell inner membrane</keyword>
<protein>
    <recommendedName>
        <fullName evidence="3">histidine kinase</fullName>
        <ecNumber evidence="3">2.7.13.3</ecNumber>
    </recommendedName>
</protein>
<dbReference type="CDD" id="cd00082">
    <property type="entry name" value="HisKA"/>
    <property type="match status" value="1"/>
</dbReference>
<dbReference type="Gene3D" id="3.30.565.10">
    <property type="entry name" value="Histidine kinase-like ATPase, C-terminal domain"/>
    <property type="match status" value="1"/>
</dbReference>
<evidence type="ECO:0000259" key="20">
    <source>
        <dbReference type="PROSITE" id="PS50110"/>
    </source>
</evidence>
<comment type="subcellular location">
    <subcellularLocation>
        <location evidence="2">Cell inner membrane</location>
        <topology evidence="2">Multi-pass membrane protein</topology>
    </subcellularLocation>
</comment>
<evidence type="ECO:0000313" key="24">
    <source>
        <dbReference type="Proteomes" id="UP000184603"/>
    </source>
</evidence>
<keyword evidence="4" id="KW-1003">Cell membrane</keyword>
<dbReference type="PRINTS" id="PR00344">
    <property type="entry name" value="BCTRLSENSOR"/>
</dbReference>
<feature type="domain" description="PAS" evidence="21">
    <location>
        <begin position="627"/>
        <end position="663"/>
    </location>
</feature>
<dbReference type="SMART" id="SM00388">
    <property type="entry name" value="HisKA"/>
    <property type="match status" value="1"/>
</dbReference>
<dbReference type="InterPro" id="IPR036890">
    <property type="entry name" value="HATPase_C_sf"/>
</dbReference>
<dbReference type="InterPro" id="IPR003018">
    <property type="entry name" value="GAF"/>
</dbReference>
<evidence type="ECO:0000259" key="19">
    <source>
        <dbReference type="PROSITE" id="PS50109"/>
    </source>
</evidence>
<dbReference type="Gene3D" id="2.10.70.100">
    <property type="match status" value="2"/>
</dbReference>
<feature type="domain" description="PAC" evidence="22">
    <location>
        <begin position="262"/>
        <end position="320"/>
    </location>
</feature>
<gene>
    <name evidence="23" type="ORF">SAMN02745220_01596</name>
</gene>
<evidence type="ECO:0000259" key="22">
    <source>
        <dbReference type="PROSITE" id="PS50113"/>
    </source>
</evidence>
<dbReference type="FunFam" id="2.10.70.100:FF:000001">
    <property type="entry name" value="Sensory transduction histidine kinase"/>
    <property type="match status" value="2"/>
</dbReference>
<dbReference type="SUPFAM" id="SSF47384">
    <property type="entry name" value="Homodimeric domain of signal transducing histidine kinase"/>
    <property type="match status" value="1"/>
</dbReference>
<feature type="modified residue" description="4-aspartylphosphate" evidence="17">
    <location>
        <position position="1584"/>
    </location>
</feature>
<keyword evidence="6 17" id="KW-0597">Phosphoprotein</keyword>
<dbReference type="FunFam" id="3.30.450.20:FF:000088">
    <property type="entry name" value="Sensory transduction histidine kinase"/>
    <property type="match status" value="1"/>
</dbReference>
<evidence type="ECO:0000256" key="6">
    <source>
        <dbReference type="ARBA" id="ARBA00022553"/>
    </source>
</evidence>
<dbReference type="InterPro" id="IPR003594">
    <property type="entry name" value="HATPase_dom"/>
</dbReference>
<dbReference type="CDD" id="cd16922">
    <property type="entry name" value="HATPase_EvgS-ArcB-TorS-like"/>
    <property type="match status" value="1"/>
</dbReference>
<keyword evidence="24" id="KW-1185">Reference proteome</keyword>
<evidence type="ECO:0000256" key="18">
    <source>
        <dbReference type="SAM" id="Coils"/>
    </source>
</evidence>
<dbReference type="PROSITE" id="PS50113">
    <property type="entry name" value="PAC"/>
    <property type="match status" value="5"/>
</dbReference>
<evidence type="ECO:0000256" key="4">
    <source>
        <dbReference type="ARBA" id="ARBA00022475"/>
    </source>
</evidence>
<evidence type="ECO:0000256" key="10">
    <source>
        <dbReference type="ARBA" id="ARBA00022741"/>
    </source>
</evidence>
<dbReference type="NCBIfam" id="TIGR00229">
    <property type="entry name" value="sensory_box"/>
    <property type="match status" value="7"/>
</dbReference>
<dbReference type="InterPro" id="IPR036097">
    <property type="entry name" value="HisK_dim/P_sf"/>
</dbReference>
<dbReference type="InterPro" id="IPR003661">
    <property type="entry name" value="HisK_dim/P_dom"/>
</dbReference>
<dbReference type="InterPro" id="IPR001789">
    <property type="entry name" value="Sig_transdc_resp-reg_receiver"/>
</dbReference>
<evidence type="ECO:0000256" key="2">
    <source>
        <dbReference type="ARBA" id="ARBA00004429"/>
    </source>
</evidence>
<evidence type="ECO:0000256" key="17">
    <source>
        <dbReference type="PROSITE-ProRule" id="PRU00169"/>
    </source>
</evidence>
<dbReference type="Gene3D" id="3.30.450.20">
    <property type="entry name" value="PAS domain"/>
    <property type="match status" value="8"/>
</dbReference>
<dbReference type="SMART" id="SM00091">
    <property type="entry name" value="PAS"/>
    <property type="match status" value="8"/>
</dbReference>
<dbReference type="GO" id="GO:0006355">
    <property type="term" value="P:regulation of DNA-templated transcription"/>
    <property type="evidence" value="ECO:0007669"/>
    <property type="project" value="InterPro"/>
</dbReference>
<dbReference type="CDD" id="cd00130">
    <property type="entry name" value="PAS"/>
    <property type="match status" value="8"/>
</dbReference>
<evidence type="ECO:0000256" key="8">
    <source>
        <dbReference type="ARBA" id="ARBA00022692"/>
    </source>
</evidence>
<accession>A0A1M7Y3D5</accession>
<evidence type="ECO:0000256" key="9">
    <source>
        <dbReference type="ARBA" id="ARBA00022737"/>
    </source>
</evidence>
<feature type="domain" description="PAC" evidence="22">
    <location>
        <begin position="555"/>
        <end position="605"/>
    </location>
</feature>
<dbReference type="Pfam" id="PF00989">
    <property type="entry name" value="PAS"/>
    <property type="match status" value="2"/>
</dbReference>
<proteinExistence type="predicted"/>
<dbReference type="OrthoDB" id="9797097at2"/>
<dbReference type="PROSITE" id="PS50110">
    <property type="entry name" value="RESPONSE_REGULATORY"/>
    <property type="match status" value="1"/>
</dbReference>
<evidence type="ECO:0000256" key="5">
    <source>
        <dbReference type="ARBA" id="ARBA00022519"/>
    </source>
</evidence>
<dbReference type="InterPro" id="IPR013767">
    <property type="entry name" value="PAS_fold"/>
</dbReference>
<dbReference type="Pfam" id="PF02518">
    <property type="entry name" value="HATPase_c"/>
    <property type="match status" value="1"/>
</dbReference>
<keyword evidence="13" id="KW-1133">Transmembrane helix</keyword>
<dbReference type="Pfam" id="PF00512">
    <property type="entry name" value="HisKA"/>
    <property type="match status" value="1"/>
</dbReference>
<evidence type="ECO:0000256" key="3">
    <source>
        <dbReference type="ARBA" id="ARBA00012438"/>
    </source>
</evidence>
<dbReference type="GO" id="GO:0005886">
    <property type="term" value="C:plasma membrane"/>
    <property type="evidence" value="ECO:0007669"/>
    <property type="project" value="UniProtKB-SubCell"/>
</dbReference>
<evidence type="ECO:0000256" key="11">
    <source>
        <dbReference type="ARBA" id="ARBA00022777"/>
    </source>
</evidence>
<dbReference type="InterPro" id="IPR029016">
    <property type="entry name" value="GAF-like_dom_sf"/>
</dbReference>
<keyword evidence="8" id="KW-0812">Transmembrane</keyword>
<keyword evidence="15" id="KW-0472">Membrane</keyword>
<feature type="domain" description="PAC" evidence="22">
    <location>
        <begin position="426"/>
        <end position="479"/>
    </location>
</feature>
<organism evidence="23 24">
    <name type="scientific">Desulfopila aestuarii DSM 18488</name>
    <dbReference type="NCBI Taxonomy" id="1121416"/>
    <lineage>
        <taxon>Bacteria</taxon>
        <taxon>Pseudomonadati</taxon>
        <taxon>Thermodesulfobacteriota</taxon>
        <taxon>Desulfobulbia</taxon>
        <taxon>Desulfobulbales</taxon>
        <taxon>Desulfocapsaceae</taxon>
        <taxon>Desulfopila</taxon>
    </lineage>
</organism>
<evidence type="ECO:0000256" key="13">
    <source>
        <dbReference type="ARBA" id="ARBA00022989"/>
    </source>
</evidence>
<sequence>MIDHLKLKSDILQEIIHQCGKLDELEKAGIDFTQTERDLLLAVKPVLDNLDQGHPAEDSTSRFQESPGLYWQVFEMLATGIMIVDEASHTILEINQAACNLLNRSREELLGSTCYLHGCAEGLDTCPVRNVQKNIFSWEMMLRQHSNTESFPVKKDVIPFRLGKRRYLLESFVDLQSTKKTEKELAESKQKLEAIAQNFKDVIWTRDIDLNLTYVSPAVLDVRGFTPEEFKNLPFDKQIDARSLQKLKPVFQKYLQSIRQGEKLDVAISEQLEAFCKDGSTIPVEITAHPVYDVDGNFDFFLGVTRDISGHKKTESELARLNEELEAKVLERTQKLDQALIKLTASEERYRNLFATMTSGVVVHNPDGSVDGVNTAALDILGVTMDQIMGITSMDPRWESIHEDGSPYPGESHPVMIALATSREVRDQVMGIYNPIREELVWININAVPIFNKHDQISSVYVVFEDITKRKIAELQLKSSEEKYRKLFNEAIDSIIVVDTETGLIVDCNDNACKLLEKSRNVLVGMHQRFLHAFPGTEEGFGKDFQKHLKGESGLVTEEQIITQSGQIRDVLIKSNPLEMDGHKYIQGIFQDVTDRKLAERELRIIAEQRNRFFDLAVDMLCIAGFDGYFKQISAAWTKTLGWSEEEIYARQWLDFVHPDDREATIHIGGVLFEGEKVVSFENRYLCKDGTYKWISWNSEAVPEFDLIYAVARDITESKRAQDLIKASQQSLEEAQRIAHLGNWTWDIQQETLEWSEEVFRIFGYEAKQCQPTYENFVQAIHPEDRDEVTSAVTDALGGQVYEVEHRILRPDGVIRHVLERGEVIFDNNNMPCKMLGIVQDVTERVLAEKHIKELLNMSEKIFTTSPMGLLVYREDGDCVMANETAAAILGATQEQVLAQNFRKLDSWQRSGLIDAADKVLKARKPNRIEIHVTTSFGLEKWLNCSFNVFHIRDQLNLLVVIEDISDRKQTEESLRTAIQFNQMLSAGNGVDEIIEYGLEKAVRISNSEIGYFHFVNPDQRTIALTAWSIETLAHCEVGEKATHYPIDEAGIWVECIRKRKPVIHNDYSKARERKGLPEGHVHLVRDMAIPLFDGKKVIAVLGVGNKKQDYDTANIDQLSFIAEHMINTIQRLRAEDALNTANQRYSLATRSADVGIWDWDVKTNSLVWDNRMYQLYGLKQDDFAKAYEAWTENVHPEDKEKSQQAVKKALRGEKEFESEFRVVHPDGKIRHLRSYADVYRDASGQPVRMIGLNLDITEQKQIEAELIQARDEAEIANRAKSEFLANMSHEIRTPLNAVIGFSELLGNLSADQQTRRYAGSIKTAGKGLLTLINDVLDLSKIEAGMLEISPHPMNLHQLFTEIQQLFKDRISDKGLHFSMEIHPQLPVTILLDEIRLRQVLLNLVGNATKFTDKGHIKLTARKVEKKHNPSTFDLIINVEDTGIGIPKEDLEMIFDSFKQQSGQITRKYGGTGLGLTISRKLVEMMNGTILAASRPGLGSTFQVRLFDVAVAPSGKTAKAAPECIMDAIQFEPATILVVDDVASNREMLRELLSKVGLCTLEAKNGKEGTEIAIQSKPDLILMDIRMPEMDGYEATSRIRSFPECETMPIIALTAAPAKKSKKEIARLGLNGYITKPINVEELFAELSHFLVQKKRQTRISELGEETENHLAIFQAFEANPKFRTQFESDILPSLKKMSGVVKPSVLESICQQLKELGKQMEEPAFLLLADHLSTAMKDFDLSLIKSTVQKIVSSFNGGNS</sequence>
<dbReference type="InterPro" id="IPR013655">
    <property type="entry name" value="PAS_fold_3"/>
</dbReference>